<evidence type="ECO:0000313" key="1">
    <source>
        <dbReference type="EMBL" id="AGR41088.1"/>
    </source>
</evidence>
<keyword evidence="2" id="KW-1185">Reference proteome</keyword>
<dbReference type="STRING" id="1276220.STAIW_v1c04420"/>
<dbReference type="Proteomes" id="UP000014984">
    <property type="component" value="Chromosome"/>
</dbReference>
<name>S5MBE3_9MOLU</name>
<accession>S5MBE3</accession>
<gene>
    <name evidence="1" type="ORF">STAIW_v1c04420</name>
</gene>
<proteinExistence type="predicted"/>
<dbReference type="HOGENOM" id="CLU_1593529_0_0_14"/>
<dbReference type="PATRIC" id="fig|1276220.3.peg.448"/>
<dbReference type="AlphaFoldDB" id="S5MBE3"/>
<sequence>MEIHHLEYFFQGLEIINNVNLDRIKTLRREILTSNIYLLPYQRNRLIKRIVCFNEIFPKNEDRFHLHETILLNFYNYQFEPRFLFKNTFVSSTHLQKLPKYKKRYILEKFKNTKNIVIHNIDNEVYFEINYVLEITNNKDLLFLKELAVKSKEILFLINEAKNIRRT</sequence>
<dbReference type="EMBL" id="CP005074">
    <property type="protein sequence ID" value="AGR41088.1"/>
    <property type="molecule type" value="Genomic_DNA"/>
</dbReference>
<reference evidence="1 2" key="1">
    <citation type="journal article" date="2013" name="Genome Biol. Evol.">
        <title>Comparison of metabolic capacities and inference of gene content evolution in mosquito-associated Spiroplasma diminutum and S. taiwanense.</title>
        <authorList>
            <person name="Lo W.S."/>
            <person name="Ku C."/>
            <person name="Chen L.L."/>
            <person name="Chang T.H."/>
            <person name="Kuo C.H."/>
        </authorList>
    </citation>
    <scope>NUCLEOTIDE SEQUENCE [LARGE SCALE GENOMIC DNA]</scope>
    <source>
        <strain evidence="1">CT-1</strain>
    </source>
</reference>
<dbReference type="KEGG" id="stai:STAIW_v1c04420"/>
<protein>
    <submittedName>
        <fullName evidence="1">Uncharacterized protein</fullName>
    </submittedName>
</protein>
<organism evidence="1 2">
    <name type="scientific">Spiroplasma taiwanense CT-1</name>
    <dbReference type="NCBI Taxonomy" id="1276220"/>
    <lineage>
        <taxon>Bacteria</taxon>
        <taxon>Bacillati</taxon>
        <taxon>Mycoplasmatota</taxon>
        <taxon>Mollicutes</taxon>
        <taxon>Entomoplasmatales</taxon>
        <taxon>Spiroplasmataceae</taxon>
        <taxon>Spiroplasma</taxon>
    </lineage>
</organism>
<evidence type="ECO:0000313" key="2">
    <source>
        <dbReference type="Proteomes" id="UP000014984"/>
    </source>
</evidence>
<dbReference type="RefSeq" id="WP_020834227.1">
    <property type="nucleotide sequence ID" value="NC_021846.1"/>
</dbReference>